<gene>
    <name evidence="2" type="ORF">NTJ_07844</name>
</gene>
<organism evidence="2 3">
    <name type="scientific">Nesidiocoris tenuis</name>
    <dbReference type="NCBI Taxonomy" id="355587"/>
    <lineage>
        <taxon>Eukaryota</taxon>
        <taxon>Metazoa</taxon>
        <taxon>Ecdysozoa</taxon>
        <taxon>Arthropoda</taxon>
        <taxon>Hexapoda</taxon>
        <taxon>Insecta</taxon>
        <taxon>Pterygota</taxon>
        <taxon>Neoptera</taxon>
        <taxon>Paraneoptera</taxon>
        <taxon>Hemiptera</taxon>
        <taxon>Heteroptera</taxon>
        <taxon>Panheteroptera</taxon>
        <taxon>Cimicomorpha</taxon>
        <taxon>Miridae</taxon>
        <taxon>Dicyphina</taxon>
        <taxon>Nesidiocoris</taxon>
    </lineage>
</organism>
<feature type="domain" description="Reverse transcriptase" evidence="1">
    <location>
        <begin position="323"/>
        <end position="559"/>
    </location>
</feature>
<dbReference type="PANTHER" id="PTHR21301">
    <property type="entry name" value="REVERSE TRANSCRIPTASE"/>
    <property type="match status" value="1"/>
</dbReference>
<dbReference type="InterPro" id="IPR058912">
    <property type="entry name" value="HTH_animal"/>
</dbReference>
<dbReference type="PANTHER" id="PTHR21301:SF10">
    <property type="entry name" value="REVERSE TRANSCRIPTASE DOMAIN-CONTAINING PROTEIN"/>
    <property type="match status" value="1"/>
</dbReference>
<dbReference type="InterPro" id="IPR035901">
    <property type="entry name" value="GIY-YIG_endonuc_sf"/>
</dbReference>
<evidence type="ECO:0000259" key="1">
    <source>
        <dbReference type="PROSITE" id="PS50878"/>
    </source>
</evidence>
<accession>A0ABN7AS47</accession>
<dbReference type="Proteomes" id="UP001307889">
    <property type="component" value="Chromosome 5"/>
</dbReference>
<evidence type="ECO:0000313" key="3">
    <source>
        <dbReference type="Proteomes" id="UP001307889"/>
    </source>
</evidence>
<proteinExistence type="predicted"/>
<dbReference type="PROSITE" id="PS50878">
    <property type="entry name" value="RT_POL"/>
    <property type="match status" value="1"/>
</dbReference>
<reference evidence="2 3" key="1">
    <citation type="submission" date="2023-09" db="EMBL/GenBank/DDBJ databases">
        <title>Nesidiocoris tenuis whole genome shotgun sequence.</title>
        <authorList>
            <person name="Shibata T."/>
            <person name="Shimoda M."/>
            <person name="Kobayashi T."/>
            <person name="Uehara T."/>
        </authorList>
    </citation>
    <scope>NUCLEOTIDE SEQUENCE [LARGE SCALE GENOMIC DNA]</scope>
    <source>
        <strain evidence="2 3">Japan</strain>
    </source>
</reference>
<keyword evidence="3" id="KW-1185">Reference proteome</keyword>
<dbReference type="Gene3D" id="3.40.1440.10">
    <property type="entry name" value="GIY-YIG endonuclease"/>
    <property type="match status" value="1"/>
</dbReference>
<name>A0ABN7AS47_9HEMI</name>
<evidence type="ECO:0000313" key="2">
    <source>
        <dbReference type="EMBL" id="BES95035.1"/>
    </source>
</evidence>
<dbReference type="Pfam" id="PF26215">
    <property type="entry name" value="HTH_animal"/>
    <property type="match status" value="1"/>
</dbReference>
<dbReference type="EMBL" id="AP028913">
    <property type="protein sequence ID" value="BES95035.1"/>
    <property type="molecule type" value="Genomic_DNA"/>
</dbReference>
<sequence length="833" mass="95145">MAFYRNVEEQYGVEAKEKLKSLATLNRKLQLSKSRRWFLLKCRSKRVYPSHILQNFNCIYNSVSSNSSFVHRTYRIVQRFKHDLLNLEIKITIDAFNSLQRKIDELITWISDHLPPGIVSGFLTNQRRFCGKFFEAKNKVLNAKFQRLCSVQAERAPGRNTSYLVKLADVEMPVEVEDVLGLSPSVNLPYNASNLPVLDIITDVEMILGDVENPGQRRAVRANAATIIRNGISRYKNQPQSALELSVRAARSFLHDHPELVLTRSDKGKTSVLMLKEDYHDKMKSLLEDRSVYKTQKTNPTYGLQKRCNDMVDRLVSLGVIDRWKKDTYKTQNAVAPKIYGLPKCHKDGIPLRPIVSCLGSPGLRLSHLVKDLLKPLKSLGSYDVVNSYTFQQEMDGLVLQEEEIMVSFDVVSLFTNVPLEIVIYLVQRHWREIEEHTDVPLDVFLDLIDLTCMRGYFQYNDEFVCQLSGVAMGGVLSSDVAGMVMIDLINWVIPQLPFCLRMVRRYVDDLFLILPAAHIDDTLAIFNNYHHKLQFTCEREVDNRLPFLDLLLIRGSSGIISTDWYRKPSASDRCLDFRSAHAYAMKLACAKELMGRALRLSSPEYREMNKTRVGDMLRANGYPRSMIGRLMAEWSSRVRNTDDGQIDDAAQNDADRDDVGVPGRPPKIFMGLTYVQGISPKLKALLKKDVLNVSVVFKYVNKVSRLHTKLKAADPIQLQSGVVYKVNCKDCPACYVGHTISYLKVRMARHGRDCRNEHEEGTMLSQHAIEMGHGFDFENVSVEDRERKRGRREFKEKLHIMLNENCCNKRTDVNGISSVYAGILADIKAART</sequence>
<protein>
    <submittedName>
        <fullName evidence="2">Ankyrin 2,3 unc44</fullName>
    </submittedName>
</protein>
<dbReference type="CDD" id="cd10442">
    <property type="entry name" value="GIY-YIG_PLEs"/>
    <property type="match status" value="1"/>
</dbReference>
<dbReference type="InterPro" id="IPR000477">
    <property type="entry name" value="RT_dom"/>
</dbReference>